<keyword evidence="3" id="KW-1185">Reference proteome</keyword>
<dbReference type="RefSeq" id="XP_056045876.1">
    <property type="nucleotide sequence ID" value="XM_056191122.1"/>
</dbReference>
<organism evidence="2 3">
    <name type="scientific">Lipomyces tetrasporus</name>
    <dbReference type="NCBI Taxonomy" id="54092"/>
    <lineage>
        <taxon>Eukaryota</taxon>
        <taxon>Fungi</taxon>
        <taxon>Dikarya</taxon>
        <taxon>Ascomycota</taxon>
        <taxon>Saccharomycotina</taxon>
        <taxon>Lipomycetes</taxon>
        <taxon>Lipomycetales</taxon>
        <taxon>Lipomycetaceae</taxon>
        <taxon>Lipomyces</taxon>
    </lineage>
</organism>
<name>A0AAD7QWY5_9ASCO</name>
<evidence type="ECO:0000313" key="2">
    <source>
        <dbReference type="EMBL" id="KAJ8102426.1"/>
    </source>
</evidence>
<dbReference type="AlphaFoldDB" id="A0AAD7QWY5"/>
<evidence type="ECO:0000256" key="1">
    <source>
        <dbReference type="ARBA" id="ARBA00010751"/>
    </source>
</evidence>
<dbReference type="Gene3D" id="3.30.110.70">
    <property type="entry name" value="Hypothetical protein apc22750. Chain B"/>
    <property type="match status" value="1"/>
</dbReference>
<dbReference type="PANTHER" id="PTHR34068:SF2">
    <property type="entry name" value="UPF0145 PROTEIN SCO3412"/>
    <property type="match status" value="1"/>
</dbReference>
<sequence>MPRTSAKNAEDVVAALDLHSFGDTRGVLVTSMNDIPGYRVVRVLTTVYGLTVRSRNIIADIGAGFKSLIGGELGILTKMLYDSRNSAADKMIGECLAKGGNAIIAMRFEGGEIEGRFAEVCAYGTACVVEKID</sequence>
<dbReference type="InterPro" id="IPR002765">
    <property type="entry name" value="UPF0145_YbjQ-like"/>
</dbReference>
<reference evidence="2" key="1">
    <citation type="submission" date="2023-03" db="EMBL/GenBank/DDBJ databases">
        <title>Near-Complete genome sequence of Lipomyces tetrasporous NRRL Y-64009, an oleaginous yeast capable of growing on lignocellulosic hydrolysates.</title>
        <authorList>
            <consortium name="Lawrence Berkeley National Laboratory"/>
            <person name="Jagtap S.S."/>
            <person name="Liu J.-J."/>
            <person name="Walukiewicz H.E."/>
            <person name="Pangilinan J."/>
            <person name="Lipzen A."/>
            <person name="Ahrendt S."/>
            <person name="Koriabine M."/>
            <person name="Cobaugh K."/>
            <person name="Salamov A."/>
            <person name="Yoshinaga Y."/>
            <person name="Ng V."/>
            <person name="Daum C."/>
            <person name="Grigoriev I.V."/>
            <person name="Slininger P.J."/>
            <person name="Dien B.S."/>
            <person name="Jin Y.-S."/>
            <person name="Rao C.V."/>
        </authorList>
    </citation>
    <scope>NUCLEOTIDE SEQUENCE</scope>
    <source>
        <strain evidence="2">NRRL Y-64009</strain>
    </source>
</reference>
<dbReference type="GeneID" id="80886288"/>
<dbReference type="SUPFAM" id="SSF117782">
    <property type="entry name" value="YbjQ-like"/>
    <property type="match status" value="1"/>
</dbReference>
<dbReference type="Proteomes" id="UP001217417">
    <property type="component" value="Unassembled WGS sequence"/>
</dbReference>
<accession>A0AAD7QWY5</accession>
<protein>
    <submittedName>
        <fullName evidence="2">Uncharacterized protein</fullName>
    </submittedName>
</protein>
<comment type="caution">
    <text evidence="2">The sequence shown here is derived from an EMBL/GenBank/DDBJ whole genome shotgun (WGS) entry which is preliminary data.</text>
</comment>
<gene>
    <name evidence="2" type="ORF">POJ06DRAFT_49284</name>
</gene>
<dbReference type="Pfam" id="PF01906">
    <property type="entry name" value="YbjQ_1"/>
    <property type="match status" value="1"/>
</dbReference>
<dbReference type="EMBL" id="JARPMG010000002">
    <property type="protein sequence ID" value="KAJ8102426.1"/>
    <property type="molecule type" value="Genomic_DNA"/>
</dbReference>
<dbReference type="HAMAP" id="MF_00338">
    <property type="entry name" value="UPF0145"/>
    <property type="match status" value="1"/>
</dbReference>
<dbReference type="InterPro" id="IPR035439">
    <property type="entry name" value="UPF0145_dom_sf"/>
</dbReference>
<dbReference type="PANTHER" id="PTHR34068">
    <property type="entry name" value="UPF0145 PROTEIN YBJQ"/>
    <property type="match status" value="1"/>
</dbReference>
<evidence type="ECO:0000313" key="3">
    <source>
        <dbReference type="Proteomes" id="UP001217417"/>
    </source>
</evidence>
<comment type="similarity">
    <text evidence="1">Belongs to the UPF0145 family.</text>
</comment>
<proteinExistence type="inferred from homology"/>